<evidence type="ECO:0000313" key="3">
    <source>
        <dbReference type="Proteomes" id="UP000310200"/>
    </source>
</evidence>
<evidence type="ECO:0000313" key="2">
    <source>
        <dbReference type="EMBL" id="TGZ58064.1"/>
    </source>
</evidence>
<reference evidence="2 3" key="1">
    <citation type="journal article" date="2019" name="Philos. Trans. R. Soc. Lond., B, Biol. Sci.">
        <title>Ant behaviour and brain gene expression of defending hosts depend on the ecological success of the intruding social parasite.</title>
        <authorList>
            <person name="Kaur R."/>
            <person name="Stoldt M."/>
            <person name="Jongepier E."/>
            <person name="Feldmeyer B."/>
            <person name="Menzel F."/>
            <person name="Bornberg-Bauer E."/>
            <person name="Foitzik S."/>
        </authorList>
    </citation>
    <scope>NUCLEOTIDE SEQUENCE [LARGE SCALE GENOMIC DNA]</scope>
    <source>
        <tissue evidence="2">Whole body</tissue>
    </source>
</reference>
<feature type="compositionally biased region" description="Basic residues" evidence="1">
    <location>
        <begin position="37"/>
        <end position="55"/>
    </location>
</feature>
<evidence type="ECO:0000256" key="1">
    <source>
        <dbReference type="SAM" id="MobiDB-lite"/>
    </source>
</evidence>
<comment type="caution">
    <text evidence="2">The sequence shown here is derived from an EMBL/GenBank/DDBJ whole genome shotgun (WGS) entry which is preliminary data.</text>
</comment>
<protein>
    <submittedName>
        <fullName evidence="2">Uncharacterized protein</fullName>
    </submittedName>
</protein>
<dbReference type="EMBL" id="QBLH01000068">
    <property type="protein sequence ID" value="TGZ58064.1"/>
    <property type="molecule type" value="Genomic_DNA"/>
</dbReference>
<feature type="region of interest" description="Disordered" evidence="1">
    <location>
        <begin position="37"/>
        <end position="73"/>
    </location>
</feature>
<proteinExistence type="predicted"/>
<accession>A0A4V3SCU2</accession>
<organism evidence="2 3">
    <name type="scientific">Temnothorax longispinosus</name>
    <dbReference type="NCBI Taxonomy" id="300112"/>
    <lineage>
        <taxon>Eukaryota</taxon>
        <taxon>Metazoa</taxon>
        <taxon>Ecdysozoa</taxon>
        <taxon>Arthropoda</taxon>
        <taxon>Hexapoda</taxon>
        <taxon>Insecta</taxon>
        <taxon>Pterygota</taxon>
        <taxon>Neoptera</taxon>
        <taxon>Endopterygota</taxon>
        <taxon>Hymenoptera</taxon>
        <taxon>Apocrita</taxon>
        <taxon>Aculeata</taxon>
        <taxon>Formicoidea</taxon>
        <taxon>Formicidae</taxon>
        <taxon>Myrmicinae</taxon>
        <taxon>Temnothorax</taxon>
    </lineage>
</organism>
<sequence>MVTIWYVREIARADRSRSRRQLPSFVRGKHLVVGIRAHRRRNRRKRDPFTTRRRPSRTDDAAPREVVVTMGHQ</sequence>
<gene>
    <name evidence="2" type="ORF">DBV15_11254</name>
</gene>
<keyword evidence="3" id="KW-1185">Reference proteome</keyword>
<dbReference type="Proteomes" id="UP000310200">
    <property type="component" value="Unassembled WGS sequence"/>
</dbReference>
<name>A0A4V3SCU2_9HYME</name>
<dbReference type="AlphaFoldDB" id="A0A4V3SCU2"/>